<dbReference type="SMART" id="SM00530">
    <property type="entry name" value="HTH_XRE"/>
    <property type="match status" value="1"/>
</dbReference>
<evidence type="ECO:0000313" key="3">
    <source>
        <dbReference type="EMBL" id="HIU92164.1"/>
    </source>
</evidence>
<dbReference type="InterPro" id="IPR050807">
    <property type="entry name" value="TransReg_Diox_bact_type"/>
</dbReference>
<dbReference type="CDD" id="cd00093">
    <property type="entry name" value="HTH_XRE"/>
    <property type="match status" value="1"/>
</dbReference>
<protein>
    <submittedName>
        <fullName evidence="3">Helix-turn-helix transcriptional regulator</fullName>
    </submittedName>
</protein>
<accession>A0A9D1MZR5</accession>
<evidence type="ECO:0000259" key="2">
    <source>
        <dbReference type="PROSITE" id="PS50943"/>
    </source>
</evidence>
<evidence type="ECO:0000256" key="1">
    <source>
        <dbReference type="ARBA" id="ARBA00023125"/>
    </source>
</evidence>
<proteinExistence type="predicted"/>
<dbReference type="Gene3D" id="1.10.260.40">
    <property type="entry name" value="lambda repressor-like DNA-binding domains"/>
    <property type="match status" value="1"/>
</dbReference>
<dbReference type="GO" id="GO:0003700">
    <property type="term" value="F:DNA-binding transcription factor activity"/>
    <property type="evidence" value="ECO:0007669"/>
    <property type="project" value="TreeGrafter"/>
</dbReference>
<feature type="domain" description="HTH cro/C1-type" evidence="2">
    <location>
        <begin position="11"/>
        <end position="65"/>
    </location>
</feature>
<dbReference type="InterPro" id="IPR001387">
    <property type="entry name" value="Cro/C1-type_HTH"/>
</dbReference>
<organism evidence="3 4">
    <name type="scientific">Candidatus Limenecus avicola</name>
    <dbReference type="NCBI Taxonomy" id="2840847"/>
    <lineage>
        <taxon>Bacteria</taxon>
        <taxon>Bacillati</taxon>
        <taxon>Bacillota</taxon>
        <taxon>Clostridia</taxon>
        <taxon>Eubacteriales</taxon>
        <taxon>Clostridiaceae</taxon>
        <taxon>Clostridiaceae incertae sedis</taxon>
        <taxon>Candidatus Limenecus</taxon>
    </lineage>
</organism>
<name>A0A9D1MZR5_9CLOT</name>
<dbReference type="AlphaFoldDB" id="A0A9D1MZR5"/>
<dbReference type="PROSITE" id="PS50943">
    <property type="entry name" value="HTH_CROC1"/>
    <property type="match status" value="1"/>
</dbReference>
<gene>
    <name evidence="3" type="ORF">IAD26_03400</name>
</gene>
<keyword evidence="1" id="KW-0238">DNA-binding</keyword>
<sequence length="108" mass="12329">MNIKKELGEKIKRLRKKQKLTQEQLAEMIDIAPRNLSSIEVGTSFAKAETLEKILIALNTTTEELFSNDHIKSNEALIKEIHNSISSIQNNKVLLEKVYKVIKALIQE</sequence>
<dbReference type="SUPFAM" id="SSF47413">
    <property type="entry name" value="lambda repressor-like DNA-binding domains"/>
    <property type="match status" value="1"/>
</dbReference>
<dbReference type="InterPro" id="IPR010982">
    <property type="entry name" value="Lambda_DNA-bd_dom_sf"/>
</dbReference>
<dbReference type="GO" id="GO:0003677">
    <property type="term" value="F:DNA binding"/>
    <property type="evidence" value="ECO:0007669"/>
    <property type="project" value="UniProtKB-KW"/>
</dbReference>
<dbReference type="PANTHER" id="PTHR46797:SF1">
    <property type="entry name" value="METHYLPHOSPHONATE SYNTHASE"/>
    <property type="match status" value="1"/>
</dbReference>
<dbReference type="Proteomes" id="UP000886748">
    <property type="component" value="Unassembled WGS sequence"/>
</dbReference>
<evidence type="ECO:0000313" key="4">
    <source>
        <dbReference type="Proteomes" id="UP000886748"/>
    </source>
</evidence>
<dbReference type="EMBL" id="DVOD01000024">
    <property type="protein sequence ID" value="HIU92164.1"/>
    <property type="molecule type" value="Genomic_DNA"/>
</dbReference>
<reference evidence="3" key="1">
    <citation type="submission" date="2020-10" db="EMBL/GenBank/DDBJ databases">
        <authorList>
            <person name="Gilroy R."/>
        </authorList>
    </citation>
    <scope>NUCLEOTIDE SEQUENCE</scope>
    <source>
        <strain evidence="3">CHK154-7741</strain>
    </source>
</reference>
<comment type="caution">
    <text evidence="3">The sequence shown here is derived from an EMBL/GenBank/DDBJ whole genome shotgun (WGS) entry which is preliminary data.</text>
</comment>
<dbReference type="Pfam" id="PF12844">
    <property type="entry name" value="HTH_19"/>
    <property type="match status" value="1"/>
</dbReference>
<dbReference type="PANTHER" id="PTHR46797">
    <property type="entry name" value="HTH-TYPE TRANSCRIPTIONAL REGULATOR"/>
    <property type="match status" value="1"/>
</dbReference>
<dbReference type="GO" id="GO:0005829">
    <property type="term" value="C:cytosol"/>
    <property type="evidence" value="ECO:0007669"/>
    <property type="project" value="TreeGrafter"/>
</dbReference>
<reference evidence="3" key="2">
    <citation type="journal article" date="2021" name="PeerJ">
        <title>Extensive microbial diversity within the chicken gut microbiome revealed by metagenomics and culture.</title>
        <authorList>
            <person name="Gilroy R."/>
            <person name="Ravi A."/>
            <person name="Getino M."/>
            <person name="Pursley I."/>
            <person name="Horton D.L."/>
            <person name="Alikhan N.F."/>
            <person name="Baker D."/>
            <person name="Gharbi K."/>
            <person name="Hall N."/>
            <person name="Watson M."/>
            <person name="Adriaenssens E.M."/>
            <person name="Foster-Nyarko E."/>
            <person name="Jarju S."/>
            <person name="Secka A."/>
            <person name="Antonio M."/>
            <person name="Oren A."/>
            <person name="Chaudhuri R.R."/>
            <person name="La Ragione R."/>
            <person name="Hildebrand F."/>
            <person name="Pallen M.J."/>
        </authorList>
    </citation>
    <scope>NUCLEOTIDE SEQUENCE</scope>
    <source>
        <strain evidence="3">CHK154-7741</strain>
    </source>
</reference>